<dbReference type="HOGENOM" id="CLU_140176_9_5_7"/>
<protein>
    <submittedName>
        <fullName evidence="2">DNA binding domain protein, excisionase family</fullName>
    </submittedName>
</protein>
<dbReference type="InterPro" id="IPR009061">
    <property type="entry name" value="DNA-bd_dom_put_sf"/>
</dbReference>
<dbReference type="Proteomes" id="UP000009047">
    <property type="component" value="Chromosome"/>
</dbReference>
<dbReference type="InterPro" id="IPR041657">
    <property type="entry name" value="HTH_17"/>
</dbReference>
<dbReference type="KEGG" id="dbr:Deba_0109"/>
<evidence type="ECO:0000259" key="1">
    <source>
        <dbReference type="Pfam" id="PF12728"/>
    </source>
</evidence>
<dbReference type="InterPro" id="IPR036388">
    <property type="entry name" value="WH-like_DNA-bd_sf"/>
</dbReference>
<evidence type="ECO:0000313" key="2">
    <source>
        <dbReference type="EMBL" id="ADK83488.1"/>
    </source>
</evidence>
<dbReference type="GO" id="GO:0003677">
    <property type="term" value="F:DNA binding"/>
    <property type="evidence" value="ECO:0007669"/>
    <property type="project" value="InterPro"/>
</dbReference>
<dbReference type="RefSeq" id="WP_013256944.1">
    <property type="nucleotide sequence ID" value="NC_014365.1"/>
</dbReference>
<keyword evidence="3" id="KW-1185">Reference proteome</keyword>
<dbReference type="InterPro" id="IPR010093">
    <property type="entry name" value="SinI_DNA-bd"/>
</dbReference>
<reference evidence="2 3" key="1">
    <citation type="journal article" date="2010" name="Stand. Genomic Sci.">
        <title>Complete genome sequence of Desulfarculus baarsii type strain (2st14).</title>
        <authorList>
            <person name="Sun H."/>
            <person name="Spring S."/>
            <person name="Lapidus A."/>
            <person name="Davenport K."/>
            <person name="Del Rio T.G."/>
            <person name="Tice H."/>
            <person name="Nolan M."/>
            <person name="Copeland A."/>
            <person name="Cheng J.F."/>
            <person name="Lucas S."/>
            <person name="Tapia R."/>
            <person name="Goodwin L."/>
            <person name="Pitluck S."/>
            <person name="Ivanova N."/>
            <person name="Pagani I."/>
            <person name="Mavromatis K."/>
            <person name="Ovchinnikova G."/>
            <person name="Pati A."/>
            <person name="Chen A."/>
            <person name="Palaniappan K."/>
            <person name="Hauser L."/>
            <person name="Chang Y.J."/>
            <person name="Jeffries C.D."/>
            <person name="Detter J.C."/>
            <person name="Han C."/>
            <person name="Rohde M."/>
            <person name="Brambilla E."/>
            <person name="Goker M."/>
            <person name="Woyke T."/>
            <person name="Bristow J."/>
            <person name="Eisen J.A."/>
            <person name="Markowitz V."/>
            <person name="Hugenholtz P."/>
            <person name="Kyrpides N.C."/>
            <person name="Klenk H.P."/>
            <person name="Land M."/>
        </authorList>
    </citation>
    <scope>NUCLEOTIDE SEQUENCE [LARGE SCALE GENOMIC DNA]</scope>
    <source>
        <strain evidence="3">ATCC 33931 / DSM 2075 / LMG 7858 / VKM B-1802 / 2st14</strain>
    </source>
</reference>
<dbReference type="AlphaFoldDB" id="E1QDG9"/>
<dbReference type="OrthoDB" id="123463at2"/>
<gene>
    <name evidence="2" type="ordered locus">Deba_0109</name>
</gene>
<dbReference type="NCBIfam" id="TIGR01764">
    <property type="entry name" value="excise"/>
    <property type="match status" value="1"/>
</dbReference>
<dbReference type="Pfam" id="PF12728">
    <property type="entry name" value="HTH_17"/>
    <property type="match status" value="1"/>
</dbReference>
<dbReference type="EMBL" id="CP002085">
    <property type="protein sequence ID" value="ADK83488.1"/>
    <property type="molecule type" value="Genomic_DNA"/>
</dbReference>
<organism evidence="2 3">
    <name type="scientific">Desulfarculus baarsii (strain ATCC 33931 / DSM 2075 / LMG 7858 / VKM B-1802 / 2st14)</name>
    <dbReference type="NCBI Taxonomy" id="644282"/>
    <lineage>
        <taxon>Bacteria</taxon>
        <taxon>Pseudomonadati</taxon>
        <taxon>Thermodesulfobacteriota</taxon>
        <taxon>Desulfarculia</taxon>
        <taxon>Desulfarculales</taxon>
        <taxon>Desulfarculaceae</taxon>
        <taxon>Desulfarculus</taxon>
    </lineage>
</organism>
<dbReference type="eggNOG" id="COG3311">
    <property type="taxonomic scope" value="Bacteria"/>
</dbReference>
<dbReference type="STRING" id="644282.Deba_0109"/>
<accession>E1QDG9</accession>
<evidence type="ECO:0000313" key="3">
    <source>
        <dbReference type="Proteomes" id="UP000009047"/>
    </source>
</evidence>
<proteinExistence type="predicted"/>
<name>E1QDG9_DESB2</name>
<feature type="domain" description="Helix-turn-helix" evidence="1">
    <location>
        <begin position="9"/>
        <end position="58"/>
    </location>
</feature>
<dbReference type="SUPFAM" id="SSF46955">
    <property type="entry name" value="Putative DNA-binding domain"/>
    <property type="match status" value="1"/>
</dbReference>
<sequence length="69" mass="7563">MSQPVVFLATPQAAELLGISRKTLEKWRLVGGGPSYCKVGRLVRYTSDDLQAWLDSRRRVSTSDPGVAA</sequence>
<dbReference type="Gene3D" id="1.10.10.10">
    <property type="entry name" value="Winged helix-like DNA-binding domain superfamily/Winged helix DNA-binding domain"/>
    <property type="match status" value="1"/>
</dbReference>